<keyword evidence="3" id="KW-1185">Reference proteome</keyword>
<evidence type="ECO:0000256" key="1">
    <source>
        <dbReference type="SAM" id="MobiDB-lite"/>
    </source>
</evidence>
<protein>
    <submittedName>
        <fullName evidence="2">Uncharacterized protein</fullName>
    </submittedName>
</protein>
<accession>A0A401RI38</accession>
<feature type="region of interest" description="Disordered" evidence="1">
    <location>
        <begin position="100"/>
        <end position="139"/>
    </location>
</feature>
<dbReference type="EMBL" id="BEZZ01002794">
    <property type="protein sequence ID" value="GCC17801.1"/>
    <property type="molecule type" value="Genomic_DNA"/>
</dbReference>
<dbReference type="Proteomes" id="UP000287033">
    <property type="component" value="Unassembled WGS sequence"/>
</dbReference>
<comment type="caution">
    <text evidence="2">The sequence shown here is derived from an EMBL/GenBank/DDBJ whole genome shotgun (WGS) entry which is preliminary data.</text>
</comment>
<feature type="region of interest" description="Disordered" evidence="1">
    <location>
        <begin position="1"/>
        <end position="30"/>
    </location>
</feature>
<feature type="compositionally biased region" description="Basic and acidic residues" evidence="1">
    <location>
        <begin position="128"/>
        <end position="139"/>
    </location>
</feature>
<evidence type="ECO:0000313" key="2">
    <source>
        <dbReference type="EMBL" id="GCC17801.1"/>
    </source>
</evidence>
<dbReference type="AlphaFoldDB" id="A0A401RI38"/>
<gene>
    <name evidence="2" type="ORF">chiPu_0020662</name>
</gene>
<sequence>MGVFEGGVVGDDSAPLGPQSARGSEGRPFLPVSVCVNDKEKVVRLARHPRPPGQLVAPGVGGPAALRIASALVLTSQRLGDPPPPYVTSLQPIGPRRADWQRASANRVSEGYSGPPFAGRAGRNGLLKGHDLIEKNAMS</sequence>
<evidence type="ECO:0000313" key="3">
    <source>
        <dbReference type="Proteomes" id="UP000287033"/>
    </source>
</evidence>
<name>A0A401RI38_CHIPU</name>
<reference evidence="2 3" key="1">
    <citation type="journal article" date="2018" name="Nat. Ecol. Evol.">
        <title>Shark genomes provide insights into elasmobranch evolution and the origin of vertebrates.</title>
        <authorList>
            <person name="Hara Y"/>
            <person name="Yamaguchi K"/>
            <person name="Onimaru K"/>
            <person name="Kadota M"/>
            <person name="Koyanagi M"/>
            <person name="Keeley SD"/>
            <person name="Tatsumi K"/>
            <person name="Tanaka K"/>
            <person name="Motone F"/>
            <person name="Kageyama Y"/>
            <person name="Nozu R"/>
            <person name="Adachi N"/>
            <person name="Nishimura O"/>
            <person name="Nakagawa R"/>
            <person name="Tanegashima C"/>
            <person name="Kiyatake I"/>
            <person name="Matsumoto R"/>
            <person name="Murakumo K"/>
            <person name="Nishida K"/>
            <person name="Terakita A"/>
            <person name="Kuratani S"/>
            <person name="Sato K"/>
            <person name="Hyodo S Kuraku.S."/>
        </authorList>
    </citation>
    <scope>NUCLEOTIDE SEQUENCE [LARGE SCALE GENOMIC DNA]</scope>
</reference>
<proteinExistence type="predicted"/>
<organism evidence="2 3">
    <name type="scientific">Chiloscyllium punctatum</name>
    <name type="common">Brownbanded bambooshark</name>
    <name type="synonym">Hemiscyllium punctatum</name>
    <dbReference type="NCBI Taxonomy" id="137246"/>
    <lineage>
        <taxon>Eukaryota</taxon>
        <taxon>Metazoa</taxon>
        <taxon>Chordata</taxon>
        <taxon>Craniata</taxon>
        <taxon>Vertebrata</taxon>
        <taxon>Chondrichthyes</taxon>
        <taxon>Elasmobranchii</taxon>
        <taxon>Galeomorphii</taxon>
        <taxon>Galeoidea</taxon>
        <taxon>Orectolobiformes</taxon>
        <taxon>Hemiscylliidae</taxon>
        <taxon>Chiloscyllium</taxon>
    </lineage>
</organism>